<evidence type="ECO:0000313" key="5">
    <source>
        <dbReference type="Proteomes" id="UP001056588"/>
    </source>
</evidence>
<reference evidence="2" key="1">
    <citation type="journal article" date="2017" name="Appl. Environ. Microbiol.">
        <title>Staphylococcus edaphicus sp. nov., isolated in Antarctica, harbours mecC gene and genomic islands with suspected role in adaptation to extreme environment.</title>
        <authorList>
            <person name="Pantucek R."/>
            <person name="Sedlacek I."/>
            <person name="Indrakova A."/>
            <person name="Vrbovska V."/>
            <person name="Maslanova I."/>
            <person name="Kovarovic V."/>
            <person name="Svec P."/>
            <person name="Kralova S."/>
            <person name="Kristofova L."/>
            <person name="Keklakova J."/>
            <person name="Petras P."/>
            <person name="Doskar J."/>
        </authorList>
    </citation>
    <scope>NUCLEOTIDE SEQUENCE</scope>
    <source>
        <strain evidence="2">CCM 8730</strain>
    </source>
</reference>
<dbReference type="AlphaFoldDB" id="A0A2C6WP27"/>
<dbReference type="Proteomes" id="UP001056588">
    <property type="component" value="Chromosome"/>
</dbReference>
<evidence type="ECO:0000256" key="1">
    <source>
        <dbReference type="SAM" id="Phobius"/>
    </source>
</evidence>
<evidence type="ECO:0000313" key="3">
    <source>
        <dbReference type="EMBL" id="UQW82758.1"/>
    </source>
</evidence>
<protein>
    <submittedName>
        <fullName evidence="2">Uncharacterized protein</fullName>
    </submittedName>
</protein>
<accession>A0A2C6WP27</accession>
<reference evidence="2" key="3">
    <citation type="submission" date="2017-10" db="EMBL/GenBank/DDBJ databases">
        <authorList>
            <person name="Vrbovska V."/>
            <person name="Kovarovic V."/>
            <person name="Indrakova A."/>
        </authorList>
    </citation>
    <scope>NUCLEOTIDE SEQUENCE</scope>
    <source>
        <strain evidence="2">CCM 8730</strain>
    </source>
</reference>
<reference evidence="4" key="2">
    <citation type="submission" date="2017-10" db="EMBL/GenBank/DDBJ databases">
        <title>Staphylococcus edaphicus sp. nov., isolated in Antarctica, harbouring mecC gene and genomic islands essential in adaptation to extreme environment.</title>
        <authorList>
            <person name="Pantucek R."/>
            <person name="Sedlacek I."/>
            <person name="Indrakova A."/>
            <person name="Vrbovska V."/>
            <person name="Maslanova I."/>
            <person name="Kovarovic V."/>
            <person name="Svec P."/>
            <person name="Kralova S."/>
            <person name="Kristofova L."/>
            <person name="Keklakova J."/>
            <person name="Petras P."/>
            <person name="Doskar J."/>
        </authorList>
    </citation>
    <scope>NUCLEOTIDE SEQUENCE [LARGE SCALE GENOMIC DNA]</scope>
    <source>
        <strain evidence="4">CCM 5085</strain>
    </source>
</reference>
<dbReference type="EMBL" id="MRZN01000011">
    <property type="protein sequence ID" value="PHK49554.1"/>
    <property type="molecule type" value="Genomic_DNA"/>
</dbReference>
<gene>
    <name evidence="2" type="ORF">BTJ66_07700</name>
    <name evidence="3" type="ORF">MNY58_04555</name>
</gene>
<keyword evidence="1" id="KW-0812">Transmembrane</keyword>
<keyword evidence="1" id="KW-0472">Membrane</keyword>
<organism evidence="2 4">
    <name type="scientific">Staphylococcus edaphicus</name>
    <dbReference type="NCBI Taxonomy" id="1955013"/>
    <lineage>
        <taxon>Bacteria</taxon>
        <taxon>Bacillati</taxon>
        <taxon>Bacillota</taxon>
        <taxon>Bacilli</taxon>
        <taxon>Bacillales</taxon>
        <taxon>Staphylococcaceae</taxon>
        <taxon>Staphylococcus</taxon>
    </lineage>
</organism>
<dbReference type="Proteomes" id="UP000223828">
    <property type="component" value="Unassembled WGS sequence"/>
</dbReference>
<name>A0A2C6WP27_9STAP</name>
<sequence length="31" mass="3827">MTWWQEMITTLLTGSLLVVFRVWLESKWKDK</sequence>
<proteinExistence type="predicted"/>
<evidence type="ECO:0000313" key="4">
    <source>
        <dbReference type="Proteomes" id="UP000223828"/>
    </source>
</evidence>
<evidence type="ECO:0000313" key="2">
    <source>
        <dbReference type="EMBL" id="PHK49554.1"/>
    </source>
</evidence>
<feature type="transmembrane region" description="Helical" evidence="1">
    <location>
        <begin position="6"/>
        <end position="24"/>
    </location>
</feature>
<dbReference type="EMBL" id="CP093217">
    <property type="protein sequence ID" value="UQW82758.1"/>
    <property type="molecule type" value="Genomic_DNA"/>
</dbReference>
<keyword evidence="5" id="KW-1185">Reference proteome</keyword>
<dbReference type="RefSeq" id="WP_099090459.1">
    <property type="nucleotide sequence ID" value="NZ_CP093217.1"/>
</dbReference>
<keyword evidence="1" id="KW-1133">Transmembrane helix</keyword>
<dbReference type="NCBIfam" id="NF047567">
    <property type="entry name" value="SAOUHSC_02157"/>
    <property type="match status" value="1"/>
</dbReference>
<reference evidence="3" key="4">
    <citation type="submission" date="2022-03" db="EMBL/GenBank/DDBJ databases">
        <title>Complete Genome Sequence of Staphylococcus edaphicus strain CCM 8731.</title>
        <authorList>
            <person name="Rimmer C.O."/>
            <person name="Thomas J.C."/>
        </authorList>
    </citation>
    <scope>NUCLEOTIDE SEQUENCE</scope>
    <source>
        <strain evidence="3">CCM 8731</strain>
    </source>
</reference>